<dbReference type="Proteomes" id="UP000027981">
    <property type="component" value="Chromosome"/>
</dbReference>
<dbReference type="HOGENOM" id="CLU_1763931_0_0_2"/>
<dbReference type="AlphaFoldDB" id="A0A075LTK6"/>
<evidence type="ECO:0000256" key="1">
    <source>
        <dbReference type="SAM" id="Phobius"/>
    </source>
</evidence>
<sequence length="147" mass="17664">MNTKEIWESERIKKMIEVLEFFYDGKRTITEWGNAHNQEYDWELFSLLISEGLLKVPGISEREKAELERKITHLAGKYNNKLLKVTKDGYEFLTNYYFNKRSLELNERALRLSEEVARMTKEMRRLTWFILIMTGINVLLVFYSVLR</sequence>
<keyword evidence="1" id="KW-0472">Membrane</keyword>
<name>A0A075LTK6_9EURY</name>
<gene>
    <name evidence="2" type="ORF">PAP_05200</name>
</gene>
<dbReference type="GeneID" id="24842164"/>
<dbReference type="STRING" id="1343739.PAP_05200"/>
<evidence type="ECO:0000313" key="2">
    <source>
        <dbReference type="EMBL" id="AIF69451.1"/>
    </source>
</evidence>
<feature type="transmembrane region" description="Helical" evidence="1">
    <location>
        <begin position="126"/>
        <end position="146"/>
    </location>
</feature>
<dbReference type="RefSeq" id="WP_048165008.1">
    <property type="nucleotide sequence ID" value="NZ_CP006019.1"/>
</dbReference>
<reference evidence="3" key="1">
    <citation type="submission" date="2013-06" db="EMBL/GenBank/DDBJ databases">
        <title>Complete Genome Sequence of Hyperthermophilic Palaeococcus pacificus DY20341T, Isolated from a Deep-Sea Hydrothermal Sediments.</title>
        <authorList>
            <person name="Zeng X."/>
            <person name="Shao Z."/>
        </authorList>
    </citation>
    <scope>NUCLEOTIDE SEQUENCE [LARGE SCALE GENOMIC DNA]</scope>
    <source>
        <strain evidence="3">DY20341</strain>
    </source>
</reference>
<dbReference type="EMBL" id="CP006019">
    <property type="protein sequence ID" value="AIF69451.1"/>
    <property type="molecule type" value="Genomic_DNA"/>
</dbReference>
<keyword evidence="3" id="KW-1185">Reference proteome</keyword>
<protein>
    <submittedName>
        <fullName evidence="2">Uncharacterized protein</fullName>
    </submittedName>
</protein>
<reference evidence="2 3" key="2">
    <citation type="journal article" date="2015" name="Genome Announc.">
        <title>Complete Genome Sequence of Hyperthermophilic Piezophilic Archaeon Palaeococcus pacificus DY20341T, Isolated from Deep-Sea Hydrothermal Sediments.</title>
        <authorList>
            <person name="Zeng X."/>
            <person name="Jebbar M."/>
            <person name="Shao Z."/>
        </authorList>
    </citation>
    <scope>NUCLEOTIDE SEQUENCE [LARGE SCALE GENOMIC DNA]</scope>
    <source>
        <strain evidence="2 3">DY20341</strain>
    </source>
</reference>
<evidence type="ECO:0000313" key="3">
    <source>
        <dbReference type="Proteomes" id="UP000027981"/>
    </source>
</evidence>
<organism evidence="2 3">
    <name type="scientific">Palaeococcus pacificus DY20341</name>
    <dbReference type="NCBI Taxonomy" id="1343739"/>
    <lineage>
        <taxon>Archaea</taxon>
        <taxon>Methanobacteriati</taxon>
        <taxon>Methanobacteriota</taxon>
        <taxon>Thermococci</taxon>
        <taxon>Thermococcales</taxon>
        <taxon>Thermococcaceae</taxon>
        <taxon>Palaeococcus</taxon>
    </lineage>
</organism>
<keyword evidence="1" id="KW-1133">Transmembrane helix</keyword>
<keyword evidence="1" id="KW-0812">Transmembrane</keyword>
<dbReference type="KEGG" id="ppac:PAP_05200"/>
<proteinExistence type="predicted"/>
<accession>A0A075LTK6</accession>